<name>A0A9D1NQE9_9FIRM</name>
<gene>
    <name evidence="5" type="ORF">IAD28_00960</name>
</gene>
<dbReference type="InterPro" id="IPR001310">
    <property type="entry name" value="Histidine_triad_HIT"/>
</dbReference>
<accession>A0A9D1NQE9</accession>
<reference evidence="5" key="2">
    <citation type="journal article" date="2021" name="PeerJ">
        <title>Extensive microbial diversity within the chicken gut microbiome revealed by metagenomics and culture.</title>
        <authorList>
            <person name="Gilroy R."/>
            <person name="Ravi A."/>
            <person name="Getino M."/>
            <person name="Pursley I."/>
            <person name="Horton D.L."/>
            <person name="Alikhan N.F."/>
            <person name="Baker D."/>
            <person name="Gharbi K."/>
            <person name="Hall N."/>
            <person name="Watson M."/>
            <person name="Adriaenssens E.M."/>
            <person name="Foster-Nyarko E."/>
            <person name="Jarju S."/>
            <person name="Secka A."/>
            <person name="Antonio M."/>
            <person name="Oren A."/>
            <person name="Chaudhuri R.R."/>
            <person name="La Ragione R."/>
            <person name="Hildebrand F."/>
            <person name="Pallen M.J."/>
        </authorList>
    </citation>
    <scope>NUCLEOTIDE SEQUENCE</scope>
    <source>
        <strain evidence="5">1370</strain>
    </source>
</reference>
<reference evidence="5" key="1">
    <citation type="submission" date="2020-10" db="EMBL/GenBank/DDBJ databases">
        <authorList>
            <person name="Gilroy R."/>
        </authorList>
    </citation>
    <scope>NUCLEOTIDE SEQUENCE</scope>
    <source>
        <strain evidence="5">1370</strain>
    </source>
</reference>
<dbReference type="Gene3D" id="3.30.428.10">
    <property type="entry name" value="HIT-like"/>
    <property type="match status" value="1"/>
</dbReference>
<dbReference type="InterPro" id="IPR036265">
    <property type="entry name" value="HIT-like_sf"/>
</dbReference>
<feature type="active site" description="Tele-AMP-histidine intermediate" evidence="1">
    <location>
        <position position="98"/>
    </location>
</feature>
<feature type="domain" description="HIT" evidence="4">
    <location>
        <begin position="4"/>
        <end position="112"/>
    </location>
</feature>
<dbReference type="PROSITE" id="PS00892">
    <property type="entry name" value="HIT_1"/>
    <property type="match status" value="1"/>
</dbReference>
<dbReference type="SUPFAM" id="SSF54197">
    <property type="entry name" value="HIT-like"/>
    <property type="match status" value="1"/>
</dbReference>
<dbReference type="Proteomes" id="UP000823960">
    <property type="component" value="Unassembled WGS sequence"/>
</dbReference>
<feature type="short sequence motif" description="Histidine triad motif" evidence="2 3">
    <location>
        <begin position="96"/>
        <end position="100"/>
    </location>
</feature>
<comment type="caution">
    <text evidence="5">The sequence shown here is derived from an EMBL/GenBank/DDBJ whole genome shotgun (WGS) entry which is preliminary data.</text>
</comment>
<evidence type="ECO:0000313" key="5">
    <source>
        <dbReference type="EMBL" id="HIV10254.1"/>
    </source>
</evidence>
<dbReference type="PROSITE" id="PS51084">
    <property type="entry name" value="HIT_2"/>
    <property type="match status" value="1"/>
</dbReference>
<proteinExistence type="predicted"/>
<dbReference type="EMBL" id="DVOL01000012">
    <property type="protein sequence ID" value="HIV10254.1"/>
    <property type="molecule type" value="Genomic_DNA"/>
</dbReference>
<evidence type="ECO:0000256" key="3">
    <source>
        <dbReference type="PROSITE-ProRule" id="PRU00464"/>
    </source>
</evidence>
<evidence type="ECO:0000256" key="2">
    <source>
        <dbReference type="PIRSR" id="PIRSR601310-3"/>
    </source>
</evidence>
<evidence type="ECO:0000313" key="6">
    <source>
        <dbReference type="Proteomes" id="UP000823960"/>
    </source>
</evidence>
<dbReference type="PRINTS" id="PR00332">
    <property type="entry name" value="HISTRIAD"/>
</dbReference>
<dbReference type="InterPro" id="IPR019808">
    <property type="entry name" value="Histidine_triad_CS"/>
</dbReference>
<evidence type="ECO:0000256" key="1">
    <source>
        <dbReference type="PIRSR" id="PIRSR601310-1"/>
    </source>
</evidence>
<dbReference type="Pfam" id="PF01230">
    <property type="entry name" value="HIT"/>
    <property type="match status" value="1"/>
</dbReference>
<evidence type="ECO:0000259" key="4">
    <source>
        <dbReference type="PROSITE" id="PS51084"/>
    </source>
</evidence>
<dbReference type="PANTHER" id="PTHR23089">
    <property type="entry name" value="HISTIDINE TRIAD HIT PROTEIN"/>
    <property type="match status" value="1"/>
</dbReference>
<dbReference type="InterPro" id="IPR011146">
    <property type="entry name" value="HIT-like"/>
</dbReference>
<dbReference type="AlphaFoldDB" id="A0A9D1NQE9"/>
<organism evidence="5 6">
    <name type="scientific">Candidatus Faeciplasma avium</name>
    <dbReference type="NCBI Taxonomy" id="2840798"/>
    <lineage>
        <taxon>Bacteria</taxon>
        <taxon>Bacillati</taxon>
        <taxon>Bacillota</taxon>
        <taxon>Clostridia</taxon>
        <taxon>Eubacteriales</taxon>
        <taxon>Oscillospiraceae</taxon>
        <taxon>Oscillospiraceae incertae sedis</taxon>
        <taxon>Candidatus Faeciplasma</taxon>
    </lineage>
</organism>
<dbReference type="GO" id="GO:0003824">
    <property type="term" value="F:catalytic activity"/>
    <property type="evidence" value="ECO:0007669"/>
    <property type="project" value="InterPro"/>
</dbReference>
<protein>
    <submittedName>
        <fullName evidence="5">Histidine triad nucleotide-binding protein</fullName>
    </submittedName>
</protein>
<sequence>MDCLFCKIANKEIPSKKVYEDEFCYAFEDIAPAAPVHILFIPKEHISGMGGITPENSAVVSKIFEAISRVAGDMGLDGGYRVVSNCGADAGQTVFHLHFHLLAGKPLGGMCSIGG</sequence>
<dbReference type="CDD" id="cd01276">
    <property type="entry name" value="PKCI_related"/>
    <property type="match status" value="1"/>
</dbReference>